<organism evidence="1 2">
    <name type="scientific">Rangifer tarandus platyrhynchus</name>
    <name type="common">Svalbard reindeer</name>
    <dbReference type="NCBI Taxonomy" id="3082113"/>
    <lineage>
        <taxon>Eukaryota</taxon>
        <taxon>Metazoa</taxon>
        <taxon>Chordata</taxon>
        <taxon>Craniata</taxon>
        <taxon>Vertebrata</taxon>
        <taxon>Euteleostomi</taxon>
        <taxon>Mammalia</taxon>
        <taxon>Eutheria</taxon>
        <taxon>Laurasiatheria</taxon>
        <taxon>Artiodactyla</taxon>
        <taxon>Ruminantia</taxon>
        <taxon>Pecora</taxon>
        <taxon>Cervidae</taxon>
        <taxon>Odocoileinae</taxon>
        <taxon>Rangifer</taxon>
    </lineage>
</organism>
<dbReference type="EMBL" id="OX459947">
    <property type="protein sequence ID" value="CAI9154119.1"/>
    <property type="molecule type" value="Genomic_DNA"/>
</dbReference>
<evidence type="ECO:0000313" key="2">
    <source>
        <dbReference type="Proteomes" id="UP001176941"/>
    </source>
</evidence>
<reference evidence="1" key="1">
    <citation type="submission" date="2023-04" db="EMBL/GenBank/DDBJ databases">
        <authorList>
            <consortium name="ELIXIR-Norway"/>
        </authorList>
    </citation>
    <scope>NUCLEOTIDE SEQUENCE [LARGE SCALE GENOMIC DNA]</scope>
</reference>
<gene>
    <name evidence="1" type="ORF">MRATA1EN1_LOCUS3081</name>
</gene>
<dbReference type="Proteomes" id="UP001176941">
    <property type="component" value="Chromosome 11"/>
</dbReference>
<keyword evidence="2" id="KW-1185">Reference proteome</keyword>
<protein>
    <submittedName>
        <fullName evidence="1">Uncharacterized protein</fullName>
    </submittedName>
</protein>
<sequence>MLRLHQLPGRACAVRRAGGEGWGCGRDCAQRRGRGLSASSYRQVLGWDPLTHSHQHYPLLSPRAIFRSLASVLLPQLLLDPILASVISASTRVLTGCFHTSTTELSIVTDVSCGP</sequence>
<evidence type="ECO:0000313" key="1">
    <source>
        <dbReference type="EMBL" id="CAI9154119.1"/>
    </source>
</evidence>
<name>A0ABN8XYQ0_RANTA</name>
<accession>A0ABN8XYQ0</accession>
<proteinExistence type="predicted"/>